<evidence type="ECO:0000256" key="2">
    <source>
        <dbReference type="ARBA" id="ARBA00022692"/>
    </source>
</evidence>
<evidence type="ECO:0000256" key="3">
    <source>
        <dbReference type="ARBA" id="ARBA00022989"/>
    </source>
</evidence>
<keyword evidence="3 5" id="KW-1133">Transmembrane helix</keyword>
<keyword evidence="2 5" id="KW-0812">Transmembrane</keyword>
<feature type="transmembrane region" description="Helical" evidence="5">
    <location>
        <begin position="235"/>
        <end position="253"/>
    </location>
</feature>
<evidence type="ECO:0000313" key="7">
    <source>
        <dbReference type="EMBL" id="MBR0648779.1"/>
    </source>
</evidence>
<feature type="transmembrane region" description="Helical" evidence="5">
    <location>
        <begin position="314"/>
        <end position="333"/>
    </location>
</feature>
<proteinExistence type="predicted"/>
<evidence type="ECO:0000313" key="8">
    <source>
        <dbReference type="Proteomes" id="UP000698752"/>
    </source>
</evidence>
<dbReference type="Pfam" id="PF13515">
    <property type="entry name" value="FUSC_2"/>
    <property type="match status" value="1"/>
</dbReference>
<comment type="caution">
    <text evidence="7">The sequence shown here is derived from an EMBL/GenBank/DDBJ whole genome shotgun (WGS) entry which is preliminary data.</text>
</comment>
<comment type="subcellular location">
    <subcellularLocation>
        <location evidence="1">Membrane</location>
        <topology evidence="1">Multi-pass membrane protein</topology>
    </subcellularLocation>
</comment>
<reference evidence="8" key="1">
    <citation type="journal article" date="2021" name="Syst. Appl. Microbiol.">
        <title>Roseomonas hellenica sp. nov., isolated from roots of wild-growing Alkanna tinctoria.</title>
        <authorList>
            <person name="Rat A."/>
            <person name="Naranjo H.D."/>
            <person name="Lebbe L."/>
            <person name="Cnockaert M."/>
            <person name="Krigas N."/>
            <person name="Grigoriadou K."/>
            <person name="Maloupa E."/>
            <person name="Willems A."/>
        </authorList>
    </citation>
    <scope>NUCLEOTIDE SEQUENCE [LARGE SCALE GENOMIC DNA]</scope>
    <source>
        <strain evidence="8">LMG 31159</strain>
    </source>
</reference>
<feature type="transmembrane region" description="Helical" evidence="5">
    <location>
        <begin position="20"/>
        <end position="44"/>
    </location>
</feature>
<feature type="domain" description="Integral membrane bound transporter" evidence="6">
    <location>
        <begin position="199"/>
        <end position="323"/>
    </location>
</feature>
<dbReference type="InterPro" id="IPR049453">
    <property type="entry name" value="Memb_transporter_dom"/>
</dbReference>
<organism evidence="7 8">
    <name type="scientific">Neoroseomonas terrae</name>
    <dbReference type="NCBI Taxonomy" id="424799"/>
    <lineage>
        <taxon>Bacteria</taxon>
        <taxon>Pseudomonadati</taxon>
        <taxon>Pseudomonadota</taxon>
        <taxon>Alphaproteobacteria</taxon>
        <taxon>Acetobacterales</taxon>
        <taxon>Acetobacteraceae</taxon>
        <taxon>Neoroseomonas</taxon>
    </lineage>
</organism>
<feature type="transmembrane region" description="Helical" evidence="5">
    <location>
        <begin position="185"/>
        <end position="206"/>
    </location>
</feature>
<dbReference type="Proteomes" id="UP000698752">
    <property type="component" value="Unassembled WGS sequence"/>
</dbReference>
<dbReference type="EMBL" id="JAAEDI010000003">
    <property type="protein sequence ID" value="MBR0648779.1"/>
    <property type="molecule type" value="Genomic_DNA"/>
</dbReference>
<evidence type="ECO:0000256" key="5">
    <source>
        <dbReference type="SAM" id="Phobius"/>
    </source>
</evidence>
<dbReference type="RefSeq" id="WP_211866190.1">
    <property type="nucleotide sequence ID" value="NZ_JAAEDI010000003.1"/>
</dbReference>
<name>A0ABS5ECP4_9PROT</name>
<gene>
    <name evidence="7" type="ORF">GXW78_03845</name>
</gene>
<evidence type="ECO:0000256" key="4">
    <source>
        <dbReference type="ARBA" id="ARBA00023136"/>
    </source>
</evidence>
<sequence>MRNFPFGVKSQDMRAALRVGVSVGLPLLVLYVIGLVHFAVYAAFGALTSLYGHTEDVRRRVETQILVGAALFLTIVAAALYSTMQGAEWLLSAMLAVTVIAAGTLGTIMGWVPRGEIFFILVLLVVAGVPLTLEALPTALAAGAAGIGFSILLTMVEPKGATDTPASGLRRRVQRGAESLDRTRHAIIITIAALAVTAAWLLASALGIGHPFWAPIAVAALMPALSPADGMRRAIHLLLGTFGGVCLAAILLAPQPGPLALIIMIAVCQAIAELFIARSYAVAMLFITPLAIGMSNLGRGLPWSPLLIERLMEAALGAAVALVAISIGSRLLASRTARHSAGEA</sequence>
<feature type="transmembrane region" description="Helical" evidence="5">
    <location>
        <begin position="65"/>
        <end position="83"/>
    </location>
</feature>
<feature type="transmembrane region" description="Helical" evidence="5">
    <location>
        <begin position="89"/>
        <end position="110"/>
    </location>
</feature>
<feature type="transmembrane region" description="Helical" evidence="5">
    <location>
        <begin position="139"/>
        <end position="156"/>
    </location>
</feature>
<protein>
    <submittedName>
        <fullName evidence="7">FUSC family protein</fullName>
    </submittedName>
</protein>
<evidence type="ECO:0000256" key="1">
    <source>
        <dbReference type="ARBA" id="ARBA00004141"/>
    </source>
</evidence>
<keyword evidence="4 5" id="KW-0472">Membrane</keyword>
<feature type="transmembrane region" description="Helical" evidence="5">
    <location>
        <begin position="283"/>
        <end position="302"/>
    </location>
</feature>
<keyword evidence="8" id="KW-1185">Reference proteome</keyword>
<evidence type="ECO:0000259" key="6">
    <source>
        <dbReference type="Pfam" id="PF13515"/>
    </source>
</evidence>
<accession>A0ABS5ECP4</accession>